<dbReference type="EMBL" id="DRIG01000092">
    <property type="protein sequence ID" value="HEC79175.1"/>
    <property type="molecule type" value="Genomic_DNA"/>
</dbReference>
<dbReference type="Gene3D" id="3.30.420.10">
    <property type="entry name" value="Ribonuclease H-like superfamily/Ribonuclease H"/>
    <property type="match status" value="1"/>
</dbReference>
<organism evidence="2 3">
    <name type="scientific">candidate division WOR-3 bacterium</name>
    <dbReference type="NCBI Taxonomy" id="2052148"/>
    <lineage>
        <taxon>Bacteria</taxon>
        <taxon>Bacteria division WOR-3</taxon>
    </lineage>
</organism>
<evidence type="ECO:0000259" key="1">
    <source>
        <dbReference type="PROSITE" id="PS50879"/>
    </source>
</evidence>
<accession>A0A9C9END5</accession>
<feature type="domain" description="RNase H type-1" evidence="1">
    <location>
        <begin position="6"/>
        <end position="139"/>
    </location>
</feature>
<dbReference type="PANTHER" id="PTHR47723">
    <property type="entry name" value="OS05G0353850 PROTEIN"/>
    <property type="match status" value="1"/>
</dbReference>
<dbReference type="PROSITE" id="PS50879">
    <property type="entry name" value="RNASE_H_1"/>
    <property type="match status" value="1"/>
</dbReference>
<dbReference type="InterPro" id="IPR036397">
    <property type="entry name" value="RNaseH_sf"/>
</dbReference>
<dbReference type="InterPro" id="IPR002156">
    <property type="entry name" value="RNaseH_domain"/>
</dbReference>
<name>A0A9C9END5_UNCW3</name>
<dbReference type="InterPro" id="IPR012337">
    <property type="entry name" value="RNaseH-like_sf"/>
</dbReference>
<dbReference type="GO" id="GO:0004523">
    <property type="term" value="F:RNA-DNA hybrid ribonuclease activity"/>
    <property type="evidence" value="ECO:0007669"/>
    <property type="project" value="InterPro"/>
</dbReference>
<comment type="caution">
    <text evidence="2">The sequence shown here is derived from an EMBL/GenBank/DDBJ whole genome shotgun (WGS) entry which is preliminary data.</text>
</comment>
<sequence>MSRKKYVERIEIYCDGCCKGNPGPSGAGIVVVYDGEILFKEGHYLGDEHTNQDAEYLAVLKGLEKAPEYCMKTIEIRSDSQLVIKQLNRQFRMRKKKHQRIHEQIRLKAQIFEKVIYTKVSEKHKFIKLADKLAHKAIDRVKRGVT</sequence>
<gene>
    <name evidence="2" type="ORF">ENI34_08565</name>
</gene>
<dbReference type="AlphaFoldDB" id="A0A9C9END5"/>
<dbReference type="Pfam" id="PF00075">
    <property type="entry name" value="RNase_H"/>
    <property type="match status" value="1"/>
</dbReference>
<dbReference type="PANTHER" id="PTHR47723:SF19">
    <property type="entry name" value="POLYNUCLEOTIDYL TRANSFERASE, RIBONUCLEASE H-LIKE SUPERFAMILY PROTEIN"/>
    <property type="match status" value="1"/>
</dbReference>
<dbReference type="CDD" id="cd09279">
    <property type="entry name" value="RNase_HI_like"/>
    <property type="match status" value="1"/>
</dbReference>
<dbReference type="GO" id="GO:0003676">
    <property type="term" value="F:nucleic acid binding"/>
    <property type="evidence" value="ECO:0007669"/>
    <property type="project" value="InterPro"/>
</dbReference>
<reference evidence="2" key="1">
    <citation type="journal article" date="2020" name="mSystems">
        <title>Genome- and Community-Level Interaction Insights into Carbon Utilization and Element Cycling Functions of Hydrothermarchaeota in Hydrothermal Sediment.</title>
        <authorList>
            <person name="Zhou Z."/>
            <person name="Liu Y."/>
            <person name="Xu W."/>
            <person name="Pan J."/>
            <person name="Luo Z.H."/>
            <person name="Li M."/>
        </authorList>
    </citation>
    <scope>NUCLEOTIDE SEQUENCE</scope>
    <source>
        <strain evidence="2">HyVt-388</strain>
    </source>
</reference>
<dbReference type="InterPro" id="IPR053151">
    <property type="entry name" value="RNase_H-like"/>
</dbReference>
<dbReference type="Proteomes" id="UP000885826">
    <property type="component" value="Unassembled WGS sequence"/>
</dbReference>
<evidence type="ECO:0000313" key="3">
    <source>
        <dbReference type="Proteomes" id="UP000885826"/>
    </source>
</evidence>
<evidence type="ECO:0000313" key="2">
    <source>
        <dbReference type="EMBL" id="HEC79175.1"/>
    </source>
</evidence>
<protein>
    <submittedName>
        <fullName evidence="2">Ribonuclease HI family protein</fullName>
    </submittedName>
</protein>
<proteinExistence type="predicted"/>
<dbReference type="SUPFAM" id="SSF53098">
    <property type="entry name" value="Ribonuclease H-like"/>
    <property type="match status" value="1"/>
</dbReference>